<dbReference type="Proteomes" id="UP000823388">
    <property type="component" value="Chromosome 2K"/>
</dbReference>
<gene>
    <name evidence="2" type="ORF">PVAP13_2KG067848</name>
</gene>
<evidence type="ECO:0000313" key="2">
    <source>
        <dbReference type="EMBL" id="KAG2640080.1"/>
    </source>
</evidence>
<dbReference type="AlphaFoldDB" id="A0A8T0VY68"/>
<name>A0A8T0VY68_PANVG</name>
<keyword evidence="3" id="KW-1185">Reference proteome</keyword>
<feature type="region of interest" description="Disordered" evidence="1">
    <location>
        <begin position="1"/>
        <end position="36"/>
    </location>
</feature>
<sequence length="395" mass="41788">MQRLKATRTLRELTSSVPASRGASRQAESLVPAGGRELGQLAGAAVHEPPQHDAEQLAGGLAVGLQGEEPVALPRKHGELGALAPRGVQPRHVVPDPVDQHVAVAGRDEHRREGDGVQRGAARPERVRQRVVPARPRRQRQAPHLVGQGQRQEHVGRAGRLRRRPPLAAEVRVEQGATGDARRAGGEAPRPDAHGHVVRDVGAGRVAGHEHAAEVRRLGEPRVGGRRGLGAQPGEEALGVVQRRGEAVLRGEAVVGGEHDGGQLGGEAEARGVELGHGEAADAEAAAVEVDEHGELLGAVGRHEHAEAEVVGLVVDDVLPSDRCWRVGRGHGRVAGRTSGDWARLTEPSLRSCTRPSKSSTTCGGGFSAETSDAGEVVDDMVWYTDRERILLAMR</sequence>
<reference evidence="2 3" key="1">
    <citation type="submission" date="2020-05" db="EMBL/GenBank/DDBJ databases">
        <title>WGS assembly of Panicum virgatum.</title>
        <authorList>
            <person name="Lovell J.T."/>
            <person name="Jenkins J."/>
            <person name="Shu S."/>
            <person name="Juenger T.E."/>
            <person name="Schmutz J."/>
        </authorList>
    </citation>
    <scope>NUCLEOTIDE SEQUENCE [LARGE SCALE GENOMIC DNA]</scope>
    <source>
        <strain evidence="3">cv. AP13</strain>
    </source>
</reference>
<proteinExistence type="predicted"/>
<feature type="compositionally biased region" description="Basic and acidic residues" evidence="1">
    <location>
        <begin position="180"/>
        <end position="198"/>
    </location>
</feature>
<dbReference type="EMBL" id="CM029039">
    <property type="protein sequence ID" value="KAG2640080.1"/>
    <property type="molecule type" value="Genomic_DNA"/>
</dbReference>
<evidence type="ECO:0000313" key="3">
    <source>
        <dbReference type="Proteomes" id="UP000823388"/>
    </source>
</evidence>
<protein>
    <submittedName>
        <fullName evidence="2">Uncharacterized protein</fullName>
    </submittedName>
</protein>
<organism evidence="2 3">
    <name type="scientific">Panicum virgatum</name>
    <name type="common">Blackwell switchgrass</name>
    <dbReference type="NCBI Taxonomy" id="38727"/>
    <lineage>
        <taxon>Eukaryota</taxon>
        <taxon>Viridiplantae</taxon>
        <taxon>Streptophyta</taxon>
        <taxon>Embryophyta</taxon>
        <taxon>Tracheophyta</taxon>
        <taxon>Spermatophyta</taxon>
        <taxon>Magnoliopsida</taxon>
        <taxon>Liliopsida</taxon>
        <taxon>Poales</taxon>
        <taxon>Poaceae</taxon>
        <taxon>PACMAD clade</taxon>
        <taxon>Panicoideae</taxon>
        <taxon>Panicodae</taxon>
        <taxon>Paniceae</taxon>
        <taxon>Panicinae</taxon>
        <taxon>Panicum</taxon>
        <taxon>Panicum sect. Hiantes</taxon>
    </lineage>
</organism>
<evidence type="ECO:0000256" key="1">
    <source>
        <dbReference type="SAM" id="MobiDB-lite"/>
    </source>
</evidence>
<comment type="caution">
    <text evidence="2">The sequence shown here is derived from an EMBL/GenBank/DDBJ whole genome shotgun (WGS) entry which is preliminary data.</text>
</comment>
<feature type="compositionally biased region" description="Basic and acidic residues" evidence="1">
    <location>
        <begin position="107"/>
        <end position="128"/>
    </location>
</feature>
<accession>A0A8T0VY68</accession>
<feature type="region of interest" description="Disordered" evidence="1">
    <location>
        <begin position="107"/>
        <end position="198"/>
    </location>
</feature>